<evidence type="ECO:0000313" key="1">
    <source>
        <dbReference type="EMBL" id="SKA46286.1"/>
    </source>
</evidence>
<keyword evidence="2" id="KW-1185">Reference proteome</keyword>
<protein>
    <submittedName>
        <fullName evidence="1">Uncharacterized protein</fullName>
    </submittedName>
</protein>
<organism evidence="1 2">
    <name type="scientific">Enterovibrio nigricans DSM 22720</name>
    <dbReference type="NCBI Taxonomy" id="1121868"/>
    <lineage>
        <taxon>Bacteria</taxon>
        <taxon>Pseudomonadati</taxon>
        <taxon>Pseudomonadota</taxon>
        <taxon>Gammaproteobacteria</taxon>
        <taxon>Vibrionales</taxon>
        <taxon>Vibrionaceae</taxon>
        <taxon>Enterovibrio</taxon>
    </lineage>
</organism>
<evidence type="ECO:0000313" key="2">
    <source>
        <dbReference type="Proteomes" id="UP000190162"/>
    </source>
</evidence>
<name>A0A1T4U0M2_9GAMM</name>
<dbReference type="AlphaFoldDB" id="A0A1T4U0M2"/>
<dbReference type="EMBL" id="FUXU01000004">
    <property type="protein sequence ID" value="SKA46286.1"/>
    <property type="molecule type" value="Genomic_DNA"/>
</dbReference>
<gene>
    <name evidence="1" type="ORF">SAMN02745132_00481</name>
</gene>
<accession>A0A1T4U0M2</accession>
<proteinExistence type="predicted"/>
<sequence>MNSVLKKNNRLPRFLSVDFVKSREDNIVLHYKVYIAVVHSLSAGIFSCFSPCRHN</sequence>
<reference evidence="2" key="1">
    <citation type="submission" date="2017-02" db="EMBL/GenBank/DDBJ databases">
        <authorList>
            <person name="Varghese N."/>
            <person name="Submissions S."/>
        </authorList>
    </citation>
    <scope>NUCLEOTIDE SEQUENCE [LARGE SCALE GENOMIC DNA]</scope>
    <source>
        <strain evidence="2">DSM 22720</strain>
    </source>
</reference>
<dbReference type="Proteomes" id="UP000190162">
    <property type="component" value="Unassembled WGS sequence"/>
</dbReference>